<accession>A0A0E9NH28</accession>
<dbReference type="InterPro" id="IPR000649">
    <property type="entry name" value="IF-2B-related"/>
</dbReference>
<organism evidence="10 11">
    <name type="scientific">Saitoella complicata (strain BCRC 22490 / CBS 7301 / JCM 7358 / NBRC 10748 / NRRL Y-17804)</name>
    <dbReference type="NCBI Taxonomy" id="698492"/>
    <lineage>
        <taxon>Eukaryota</taxon>
        <taxon>Fungi</taxon>
        <taxon>Dikarya</taxon>
        <taxon>Ascomycota</taxon>
        <taxon>Taphrinomycotina</taxon>
        <taxon>Taphrinomycotina incertae sedis</taxon>
        <taxon>Saitoella</taxon>
    </lineage>
</organism>
<dbReference type="GO" id="GO:0005829">
    <property type="term" value="C:cytosol"/>
    <property type="evidence" value="ECO:0007669"/>
    <property type="project" value="UniProtKB-SubCell"/>
</dbReference>
<dbReference type="EMBL" id="BACD03000016">
    <property type="protein sequence ID" value="GAO48715.1"/>
    <property type="molecule type" value="Genomic_DNA"/>
</dbReference>
<evidence type="ECO:0000256" key="5">
    <source>
        <dbReference type="ARBA" id="ARBA00022917"/>
    </source>
</evidence>
<name>A0A0E9NH28_SAICN</name>
<dbReference type="AlphaFoldDB" id="A0A0E9NH28"/>
<comment type="caution">
    <text evidence="10">The sequence shown here is derived from an EMBL/GenBank/DDBJ whole genome shotgun (WGS) entry which is preliminary data.</text>
</comment>
<keyword evidence="3" id="KW-0963">Cytoplasm</keyword>
<evidence type="ECO:0000256" key="2">
    <source>
        <dbReference type="ARBA" id="ARBA00007251"/>
    </source>
</evidence>
<dbReference type="OMA" id="RECIASQ"/>
<evidence type="ECO:0000256" key="1">
    <source>
        <dbReference type="ARBA" id="ARBA00004514"/>
    </source>
</evidence>
<comment type="subcellular location">
    <subcellularLocation>
        <location evidence="1">Cytoplasm</location>
        <location evidence="1">Cytosol</location>
    </subcellularLocation>
</comment>
<reference evidence="10 11" key="2">
    <citation type="journal article" date="2014" name="J. Gen. Appl. Microbiol.">
        <title>The early diverging ascomycetous budding yeast Saitoella complicata has three histone deacetylases belonging to the Clr6, Hos2, and Rpd3 lineages.</title>
        <authorList>
            <person name="Nishida H."/>
            <person name="Matsumoto T."/>
            <person name="Kondo S."/>
            <person name="Hamamoto M."/>
            <person name="Yoshikawa H."/>
        </authorList>
    </citation>
    <scope>NUCLEOTIDE SEQUENCE [LARGE SCALE GENOMIC DNA]</scope>
    <source>
        <strain evidence="10 11">NRRL Y-17804</strain>
    </source>
</reference>
<dbReference type="InterPro" id="IPR037171">
    <property type="entry name" value="NagB/RpiA_transferase-like"/>
</dbReference>
<evidence type="ECO:0000313" key="11">
    <source>
        <dbReference type="Proteomes" id="UP000033140"/>
    </source>
</evidence>
<evidence type="ECO:0000256" key="6">
    <source>
        <dbReference type="ARBA" id="ARBA00044122"/>
    </source>
</evidence>
<dbReference type="RefSeq" id="XP_019023005.1">
    <property type="nucleotide sequence ID" value="XM_019169646.1"/>
</dbReference>
<keyword evidence="11" id="KW-1185">Reference proteome</keyword>
<dbReference type="InterPro" id="IPR042529">
    <property type="entry name" value="IF_2B-like_C"/>
</dbReference>
<dbReference type="STRING" id="698492.A0A0E9NH28"/>
<reference evidence="10 11" key="1">
    <citation type="journal article" date="2011" name="J. Gen. Appl. Microbiol.">
        <title>Draft genome sequencing of the enigmatic yeast Saitoella complicata.</title>
        <authorList>
            <person name="Nishida H."/>
            <person name="Hamamoto M."/>
            <person name="Sugiyama J."/>
        </authorList>
    </citation>
    <scope>NUCLEOTIDE SEQUENCE [LARGE SCALE GENOMIC DNA]</scope>
    <source>
        <strain evidence="10 11">NRRL Y-17804</strain>
    </source>
</reference>
<protein>
    <recommendedName>
        <fullName evidence="6">Translation initiation factor eIF2B subunit beta</fullName>
    </recommendedName>
    <alternativeName>
        <fullName evidence="7">eIF2B GDP-GTP exchange factor subunit beta</fullName>
    </alternativeName>
</protein>
<dbReference type="OrthoDB" id="269919at2759"/>
<dbReference type="Pfam" id="PF01008">
    <property type="entry name" value="IF-2B"/>
    <property type="match status" value="1"/>
</dbReference>
<evidence type="ECO:0000313" key="10">
    <source>
        <dbReference type="EMBL" id="GAO48715.1"/>
    </source>
</evidence>
<proteinExistence type="inferred from homology"/>
<evidence type="ECO:0000256" key="3">
    <source>
        <dbReference type="ARBA" id="ARBA00022490"/>
    </source>
</evidence>
<comment type="similarity">
    <text evidence="2 9">Belongs to the eIF-2B alpha/beta/delta subunits family.</text>
</comment>
<sequence>MSNVNAAVESLAARLKRKQIRGSHKVALETALVLRQVVSNARWLDQDQLVDQVKEVGRRLVKAAPRELACGNVVRRILRVIREEYRELRELIGETTPFTPMTPATIAPDNFQFDRLTVSPIVSNMFHPSNGAQPAKSMTTRQEQHFDLKPQIIQGIQEFIDELKTIYENISAQSLDHIHSNEIIMTHASSKTVESFLRHAAKKRKFTVILAEAMPNDLEPTHSMATTLSKAGIDVIVIPESAVFAMMSRVNKVLLGTHSVLANGGLLASSGARMIAAAAQRHAIPVVCCTGLYKLSPMYPHDVESFMELASPEKVLGFEEGELIDKVEVINPYYDYVSPELVQLYITNLGGHPPSYLYRLVGDHYDAVDTVL</sequence>
<dbReference type="InterPro" id="IPR051855">
    <property type="entry name" value="eIF2B_beta_subunit"/>
</dbReference>
<evidence type="ECO:0000256" key="9">
    <source>
        <dbReference type="RuleBase" id="RU003814"/>
    </source>
</evidence>
<dbReference type="GO" id="GO:0003743">
    <property type="term" value="F:translation initiation factor activity"/>
    <property type="evidence" value="ECO:0007669"/>
    <property type="project" value="UniProtKB-KW"/>
</dbReference>
<dbReference type="PANTHER" id="PTHR45859">
    <property type="entry name" value="TRANSLATION INITIATION FACTOR EIF-2B SUBUNIT BETA"/>
    <property type="match status" value="1"/>
</dbReference>
<dbReference type="PANTHER" id="PTHR45859:SF1">
    <property type="entry name" value="TRANSLATION INITIATION FACTOR EIF-2B SUBUNIT BETA"/>
    <property type="match status" value="1"/>
</dbReference>
<evidence type="ECO:0000256" key="7">
    <source>
        <dbReference type="ARBA" id="ARBA00044228"/>
    </source>
</evidence>
<evidence type="ECO:0000256" key="4">
    <source>
        <dbReference type="ARBA" id="ARBA00022540"/>
    </source>
</evidence>
<dbReference type="FunFam" id="3.40.50.10470:FF:000008">
    <property type="entry name" value="Translation initiation factor 2B, beta subunit"/>
    <property type="match status" value="1"/>
</dbReference>
<reference evidence="10 11" key="3">
    <citation type="journal article" date="2015" name="Genome Announc.">
        <title>Draft Genome Sequence of the Archiascomycetous Yeast Saitoella complicata.</title>
        <authorList>
            <person name="Yamauchi K."/>
            <person name="Kondo S."/>
            <person name="Hamamoto M."/>
            <person name="Takahashi Y."/>
            <person name="Ogura Y."/>
            <person name="Hayashi T."/>
            <person name="Nishida H."/>
        </authorList>
    </citation>
    <scope>NUCLEOTIDE SEQUENCE [LARGE SCALE GENOMIC DNA]</scope>
    <source>
        <strain evidence="10 11">NRRL Y-17804</strain>
    </source>
</reference>
<evidence type="ECO:0000256" key="8">
    <source>
        <dbReference type="ARBA" id="ARBA00046432"/>
    </source>
</evidence>
<dbReference type="Gene3D" id="3.40.50.10470">
    <property type="entry name" value="Translation initiation factor eif-2b, domain 2"/>
    <property type="match status" value="1"/>
</dbReference>
<gene>
    <name evidence="10" type="ORF">G7K_2885-t1</name>
</gene>
<dbReference type="SUPFAM" id="SSF100950">
    <property type="entry name" value="NagB/RpiA/CoA transferase-like"/>
    <property type="match status" value="1"/>
</dbReference>
<keyword evidence="4" id="KW-0396">Initiation factor</keyword>
<dbReference type="GO" id="GO:0005851">
    <property type="term" value="C:eukaryotic translation initiation factor 2B complex"/>
    <property type="evidence" value="ECO:0007669"/>
    <property type="project" value="TreeGrafter"/>
</dbReference>
<comment type="subunit">
    <text evidence="8">Component of the translation initiation factor 2B (eIF2B) complex which is a heterodecamer of two sets of five different subunits: alpha, beta, gamma, delta and epsilon. Subunits alpha, beta and delta comprise a regulatory subcomplex and subunits epsilon and gamma comprise a catalytic subcomplex. Within the complex, the hexameric regulatory complex resides at the center, with the two heterodimeric catalytic subcomplexes bound on opposite sides.</text>
</comment>
<dbReference type="Proteomes" id="UP000033140">
    <property type="component" value="Unassembled WGS sequence"/>
</dbReference>
<keyword evidence="5" id="KW-0648">Protein biosynthesis</keyword>
<dbReference type="GO" id="GO:0005085">
    <property type="term" value="F:guanyl-nucleotide exchange factor activity"/>
    <property type="evidence" value="ECO:0007669"/>
    <property type="project" value="TreeGrafter"/>
</dbReference>